<proteinExistence type="predicted"/>
<evidence type="ECO:0000256" key="1">
    <source>
        <dbReference type="ARBA" id="ARBA00004651"/>
    </source>
</evidence>
<gene>
    <name evidence="8" type="primary">bacE</name>
    <name evidence="8" type="ORF">LuPra_06029</name>
</gene>
<reference evidence="9" key="2">
    <citation type="submission" date="2016-04" db="EMBL/GenBank/DDBJ databases">
        <title>First Complete Genome Sequence of a Subdivision 6 Acidobacterium.</title>
        <authorList>
            <person name="Huang S."/>
            <person name="Vieira S."/>
            <person name="Bunk B."/>
            <person name="Riedel T."/>
            <person name="Sproeer C."/>
            <person name="Overmann J."/>
        </authorList>
    </citation>
    <scope>NUCLEOTIDE SEQUENCE [LARGE SCALE GENOMIC DNA]</scope>
    <source>
        <strain evidence="9">DSM 100886 HEG_-6_39</strain>
    </source>
</reference>
<feature type="transmembrane region" description="Helical" evidence="7">
    <location>
        <begin position="16"/>
        <end position="38"/>
    </location>
</feature>
<dbReference type="InterPro" id="IPR010290">
    <property type="entry name" value="TM_effector"/>
</dbReference>
<feature type="transmembrane region" description="Helical" evidence="7">
    <location>
        <begin position="102"/>
        <end position="119"/>
    </location>
</feature>
<dbReference type="Proteomes" id="UP000076079">
    <property type="component" value="Chromosome"/>
</dbReference>
<evidence type="ECO:0000256" key="6">
    <source>
        <dbReference type="ARBA" id="ARBA00023136"/>
    </source>
</evidence>
<feature type="transmembrane region" description="Helical" evidence="7">
    <location>
        <begin position="383"/>
        <end position="404"/>
    </location>
</feature>
<dbReference type="RefSeq" id="WP_110174178.1">
    <property type="nucleotide sequence ID" value="NZ_CP015136.1"/>
</dbReference>
<dbReference type="Gene3D" id="1.20.1250.20">
    <property type="entry name" value="MFS general substrate transporter like domains"/>
    <property type="match status" value="1"/>
</dbReference>
<feature type="transmembrane region" description="Helical" evidence="7">
    <location>
        <begin position="313"/>
        <end position="338"/>
    </location>
</feature>
<evidence type="ECO:0000256" key="4">
    <source>
        <dbReference type="ARBA" id="ARBA00022692"/>
    </source>
</evidence>
<dbReference type="PANTHER" id="PTHR43266">
    <property type="entry name" value="MACROLIDE-EFFLUX PROTEIN"/>
    <property type="match status" value="1"/>
</dbReference>
<evidence type="ECO:0000313" key="9">
    <source>
        <dbReference type="Proteomes" id="UP000076079"/>
    </source>
</evidence>
<keyword evidence="5 7" id="KW-1133">Transmembrane helix</keyword>
<accession>A0A143PVG7</accession>
<dbReference type="PRINTS" id="PR01988">
    <property type="entry name" value="EXPORTERBACE"/>
</dbReference>
<evidence type="ECO:0000256" key="5">
    <source>
        <dbReference type="ARBA" id="ARBA00022989"/>
    </source>
</evidence>
<dbReference type="OrthoDB" id="128142at2"/>
<dbReference type="SUPFAM" id="SSF103473">
    <property type="entry name" value="MFS general substrate transporter"/>
    <property type="match status" value="1"/>
</dbReference>
<dbReference type="AlphaFoldDB" id="A0A143PVG7"/>
<dbReference type="PANTHER" id="PTHR43266:SF2">
    <property type="entry name" value="MAJOR FACILITATOR SUPERFAMILY (MFS) PROFILE DOMAIN-CONTAINING PROTEIN"/>
    <property type="match status" value="1"/>
</dbReference>
<protein>
    <submittedName>
        <fullName evidence="8">Bacilysin exporter BacE</fullName>
    </submittedName>
</protein>
<evidence type="ECO:0000313" key="8">
    <source>
        <dbReference type="EMBL" id="AMY12747.1"/>
    </source>
</evidence>
<feature type="transmembrane region" description="Helical" evidence="7">
    <location>
        <begin position="140"/>
        <end position="163"/>
    </location>
</feature>
<feature type="transmembrane region" description="Helical" evidence="7">
    <location>
        <begin position="289"/>
        <end position="307"/>
    </location>
</feature>
<keyword evidence="2" id="KW-0813">Transport</keyword>
<dbReference type="InterPro" id="IPR036259">
    <property type="entry name" value="MFS_trans_sf"/>
</dbReference>
<dbReference type="KEGG" id="abac:LuPra_06029"/>
<dbReference type="GO" id="GO:0005886">
    <property type="term" value="C:plasma membrane"/>
    <property type="evidence" value="ECO:0007669"/>
    <property type="project" value="UniProtKB-SubCell"/>
</dbReference>
<reference evidence="8 9" key="1">
    <citation type="journal article" date="2016" name="Genome Announc.">
        <title>First Complete Genome Sequence of a Subdivision 6 Acidobacterium Strain.</title>
        <authorList>
            <person name="Huang S."/>
            <person name="Vieira S."/>
            <person name="Bunk B."/>
            <person name="Riedel T."/>
            <person name="Sproer C."/>
            <person name="Overmann J."/>
        </authorList>
    </citation>
    <scope>NUCLEOTIDE SEQUENCE [LARGE SCALE GENOMIC DNA]</scope>
    <source>
        <strain evidence="9">DSM 100886 HEG_-6_39</strain>
    </source>
</reference>
<feature type="transmembrane region" description="Helical" evidence="7">
    <location>
        <begin position="350"/>
        <end position="371"/>
    </location>
</feature>
<feature type="transmembrane region" description="Helical" evidence="7">
    <location>
        <begin position="256"/>
        <end position="277"/>
    </location>
</feature>
<evidence type="ECO:0000256" key="7">
    <source>
        <dbReference type="SAM" id="Phobius"/>
    </source>
</evidence>
<sequence>MTFTALLLHNPQFRRLWIAQVVSQLGDWFNAVAVYALLLDLTGSATLVAAMMVVQLLPLALVGPLAGVIVDRMSRRTLMIGADLARAVLFAGLVFVRSADQIWLAFVLVTLGVIATAFFEPARTAMLPDVVPRESLITANALSAATWAVMLAIGASVGGAITVLVGRDAAFICNGLSFLASAAALRGLHVVETHHHQHRLEGTRLRVRDGIDYLRQHPATLALLSIKGVWAVAGGMMLLLTVFGQRVFATSPGETAARGIGVLFAARGVGAVGGALLARAVQRMDAPRLRGLVPWCYGLASLGYLSLANAPTLAIGAMSVVWAHVFGTLLWVLSSVLLQLAVEARIRGRIFALELALHTFMSAAAILLTGIGLDRLHIPPRTLATGLGAFFLFPAVAWGVALTMKRR</sequence>
<feature type="transmembrane region" description="Helical" evidence="7">
    <location>
        <begin position="221"/>
        <end position="244"/>
    </location>
</feature>
<evidence type="ECO:0000256" key="3">
    <source>
        <dbReference type="ARBA" id="ARBA00022475"/>
    </source>
</evidence>
<dbReference type="InterPro" id="IPR022324">
    <property type="entry name" value="Bacilysin_exporter_BacE_put"/>
</dbReference>
<dbReference type="Pfam" id="PF05977">
    <property type="entry name" value="MFS_3"/>
    <property type="match status" value="1"/>
</dbReference>
<name>A0A143PVG7_LUTPR</name>
<keyword evidence="9" id="KW-1185">Reference proteome</keyword>
<organism evidence="8 9">
    <name type="scientific">Luteitalea pratensis</name>
    <dbReference type="NCBI Taxonomy" id="1855912"/>
    <lineage>
        <taxon>Bacteria</taxon>
        <taxon>Pseudomonadati</taxon>
        <taxon>Acidobacteriota</taxon>
        <taxon>Vicinamibacteria</taxon>
        <taxon>Vicinamibacterales</taxon>
        <taxon>Vicinamibacteraceae</taxon>
        <taxon>Luteitalea</taxon>
    </lineage>
</organism>
<keyword evidence="3" id="KW-1003">Cell membrane</keyword>
<evidence type="ECO:0000256" key="2">
    <source>
        <dbReference type="ARBA" id="ARBA00022448"/>
    </source>
</evidence>
<feature type="transmembrane region" description="Helical" evidence="7">
    <location>
        <begin position="44"/>
        <end position="70"/>
    </location>
</feature>
<dbReference type="CDD" id="cd06173">
    <property type="entry name" value="MFS_MefA_like"/>
    <property type="match status" value="1"/>
</dbReference>
<comment type="subcellular location">
    <subcellularLocation>
        <location evidence="1">Cell membrane</location>
        <topology evidence="1">Multi-pass membrane protein</topology>
    </subcellularLocation>
</comment>
<dbReference type="EMBL" id="CP015136">
    <property type="protein sequence ID" value="AMY12747.1"/>
    <property type="molecule type" value="Genomic_DNA"/>
</dbReference>
<keyword evidence="4 7" id="KW-0812">Transmembrane</keyword>
<keyword evidence="6 7" id="KW-0472">Membrane</keyword>